<comment type="caution">
    <text evidence="2">The sequence shown here is derived from an EMBL/GenBank/DDBJ whole genome shotgun (WGS) entry which is preliminary data.</text>
</comment>
<evidence type="ECO:0000313" key="3">
    <source>
        <dbReference type="Proteomes" id="UP001589607"/>
    </source>
</evidence>
<evidence type="ECO:0000313" key="2">
    <source>
        <dbReference type="EMBL" id="MFB9097193.1"/>
    </source>
</evidence>
<evidence type="ECO:0000256" key="1">
    <source>
        <dbReference type="SAM" id="Phobius"/>
    </source>
</evidence>
<dbReference type="RefSeq" id="WP_236458179.1">
    <property type="nucleotide sequence ID" value="NZ_CBCSGE010000015.1"/>
</dbReference>
<gene>
    <name evidence="2" type="ORF">ACFFVF_11750</name>
</gene>
<keyword evidence="1" id="KW-1133">Transmembrane helix</keyword>
<dbReference type="EMBL" id="JBHMEY010000039">
    <property type="protein sequence ID" value="MFB9097193.1"/>
    <property type="molecule type" value="Genomic_DNA"/>
</dbReference>
<reference evidence="2 3" key="1">
    <citation type="submission" date="2024-09" db="EMBL/GenBank/DDBJ databases">
        <authorList>
            <person name="Sun Q."/>
            <person name="Mori K."/>
        </authorList>
    </citation>
    <scope>NUCLEOTIDE SEQUENCE [LARGE SCALE GENOMIC DNA]</scope>
    <source>
        <strain evidence="2 3">CECT 7955</strain>
    </source>
</reference>
<keyword evidence="1" id="KW-0812">Transmembrane</keyword>
<dbReference type="Proteomes" id="UP001589607">
    <property type="component" value="Unassembled WGS sequence"/>
</dbReference>
<accession>A0ABV5GP78</accession>
<organism evidence="2 3">
    <name type="scientific">Flavobacterium jumunjinense</name>
    <dbReference type="NCBI Taxonomy" id="998845"/>
    <lineage>
        <taxon>Bacteria</taxon>
        <taxon>Pseudomonadati</taxon>
        <taxon>Bacteroidota</taxon>
        <taxon>Flavobacteriia</taxon>
        <taxon>Flavobacteriales</taxon>
        <taxon>Flavobacteriaceae</taxon>
        <taxon>Flavobacterium</taxon>
    </lineage>
</organism>
<evidence type="ECO:0008006" key="4">
    <source>
        <dbReference type="Google" id="ProtNLM"/>
    </source>
</evidence>
<sequence>MDTKKTINIILILVVLSLWGTVGYKYINRFFGDDELDYTLSNAYNYDAISIIKKDTFALHPLTKDPFLNKVFSKPTTAPIIVRSTPVVKKEPEPKAITPFPYVQYFGYIKSKDKKEELILVKVNNRLERVRLNSDIDGLVIKKIYKDSVSVFYNNETRSFKKK</sequence>
<name>A0ABV5GP78_9FLAO</name>
<feature type="transmembrane region" description="Helical" evidence="1">
    <location>
        <begin position="6"/>
        <end position="27"/>
    </location>
</feature>
<protein>
    <recommendedName>
        <fullName evidence="4">Type II secretion system protein GspC N-terminal domain-containing protein</fullName>
    </recommendedName>
</protein>
<proteinExistence type="predicted"/>
<keyword evidence="3" id="KW-1185">Reference proteome</keyword>
<keyword evidence="1" id="KW-0472">Membrane</keyword>